<gene>
    <name evidence="2" type="ORF">J2792_003800</name>
</gene>
<comment type="caution">
    <text evidence="2">The sequence shown here is derived from an EMBL/GenBank/DDBJ whole genome shotgun (WGS) entry which is preliminary data.</text>
</comment>
<evidence type="ECO:0000313" key="2">
    <source>
        <dbReference type="EMBL" id="MDR6512912.1"/>
    </source>
</evidence>
<evidence type="ECO:0000313" key="3">
    <source>
        <dbReference type="Proteomes" id="UP001184150"/>
    </source>
</evidence>
<dbReference type="EMBL" id="JAVDRD010000013">
    <property type="protein sequence ID" value="MDR6512912.1"/>
    <property type="molecule type" value="Genomic_DNA"/>
</dbReference>
<proteinExistence type="predicted"/>
<evidence type="ECO:0000256" key="1">
    <source>
        <dbReference type="SAM" id="MobiDB-lite"/>
    </source>
</evidence>
<name>A0ABU1MS94_9SPHN</name>
<keyword evidence="3" id="KW-1185">Reference proteome</keyword>
<accession>A0ABU1MS94</accession>
<sequence>MVLGFWRDGKPGAGAGTDTEQKKGPAVASQAFGSLGEDA</sequence>
<feature type="region of interest" description="Disordered" evidence="1">
    <location>
        <begin position="1"/>
        <end position="39"/>
    </location>
</feature>
<reference evidence="2 3" key="1">
    <citation type="submission" date="2023-07" db="EMBL/GenBank/DDBJ databases">
        <title>Sorghum-associated microbial communities from plants grown in Nebraska, USA.</title>
        <authorList>
            <person name="Schachtman D."/>
        </authorList>
    </citation>
    <scope>NUCLEOTIDE SEQUENCE [LARGE SCALE GENOMIC DNA]</scope>
    <source>
        <strain evidence="2 3">DS1027</strain>
    </source>
</reference>
<dbReference type="Proteomes" id="UP001184150">
    <property type="component" value="Unassembled WGS sequence"/>
</dbReference>
<protein>
    <submittedName>
        <fullName evidence="2">Uncharacterized protein</fullName>
    </submittedName>
</protein>
<organism evidence="2 3">
    <name type="scientific">Novosphingobium capsulatum</name>
    <dbReference type="NCBI Taxonomy" id="13688"/>
    <lineage>
        <taxon>Bacteria</taxon>
        <taxon>Pseudomonadati</taxon>
        <taxon>Pseudomonadota</taxon>
        <taxon>Alphaproteobacteria</taxon>
        <taxon>Sphingomonadales</taxon>
        <taxon>Sphingomonadaceae</taxon>
        <taxon>Novosphingobium</taxon>
    </lineage>
</organism>